<keyword evidence="6" id="KW-1185">Reference proteome</keyword>
<dbReference type="InterPro" id="IPR019786">
    <property type="entry name" value="Zinc_finger_PHD-type_CS"/>
</dbReference>
<dbReference type="SUPFAM" id="SSF57903">
    <property type="entry name" value="FYVE/PHD zinc finger"/>
    <property type="match status" value="1"/>
</dbReference>
<organism evidence="5 6">
    <name type="scientific">Tritrichomonas musculus</name>
    <dbReference type="NCBI Taxonomy" id="1915356"/>
    <lineage>
        <taxon>Eukaryota</taxon>
        <taxon>Metamonada</taxon>
        <taxon>Parabasalia</taxon>
        <taxon>Tritrichomonadida</taxon>
        <taxon>Tritrichomonadidae</taxon>
        <taxon>Tritrichomonas</taxon>
    </lineage>
</organism>
<feature type="region of interest" description="Disordered" evidence="4">
    <location>
        <begin position="185"/>
        <end position="220"/>
    </location>
</feature>
<accession>A0ABR2JKK8</accession>
<evidence type="ECO:0008006" key="7">
    <source>
        <dbReference type="Google" id="ProtNLM"/>
    </source>
</evidence>
<evidence type="ECO:0000256" key="1">
    <source>
        <dbReference type="ARBA" id="ARBA00022723"/>
    </source>
</evidence>
<comment type="caution">
    <text evidence="5">The sequence shown here is derived from an EMBL/GenBank/DDBJ whole genome shotgun (WGS) entry which is preliminary data.</text>
</comment>
<evidence type="ECO:0000256" key="3">
    <source>
        <dbReference type="ARBA" id="ARBA00022833"/>
    </source>
</evidence>
<dbReference type="Proteomes" id="UP001470230">
    <property type="component" value="Unassembled WGS sequence"/>
</dbReference>
<keyword evidence="3" id="KW-0862">Zinc</keyword>
<sequence length="220" mass="25713">MEKSSNNESNEVDNLFQILSFTSLIQKEIEKRQSSYIETPEHNNEQEEEPQSVSRMKTIRCICNVDNQLNGSSLVQCRNCHYFLHESCMKKIQYNTNNLFCPFCRLTQNGVDQFTELKEYIKTVENEIKTVHDMLDEASIIEQQYYQAMGNKIFTTDSSKYQKQLKEKMSQIQVQNETFLNKTINYFENESTPSETEQSESGEESNTENQEQDESSEPSP</sequence>
<dbReference type="EMBL" id="JAPFFF010000011">
    <property type="protein sequence ID" value="KAK8878434.1"/>
    <property type="molecule type" value="Genomic_DNA"/>
</dbReference>
<evidence type="ECO:0000313" key="6">
    <source>
        <dbReference type="Proteomes" id="UP001470230"/>
    </source>
</evidence>
<name>A0ABR2JKK8_9EUKA</name>
<gene>
    <name evidence="5" type="ORF">M9Y10_005207</name>
</gene>
<dbReference type="PROSITE" id="PS01359">
    <property type="entry name" value="ZF_PHD_1"/>
    <property type="match status" value="1"/>
</dbReference>
<feature type="compositionally biased region" description="Acidic residues" evidence="4">
    <location>
        <begin position="197"/>
        <end position="220"/>
    </location>
</feature>
<dbReference type="InterPro" id="IPR011011">
    <property type="entry name" value="Znf_FYVE_PHD"/>
</dbReference>
<keyword evidence="1" id="KW-0479">Metal-binding</keyword>
<evidence type="ECO:0000256" key="4">
    <source>
        <dbReference type="SAM" id="MobiDB-lite"/>
    </source>
</evidence>
<evidence type="ECO:0000256" key="2">
    <source>
        <dbReference type="ARBA" id="ARBA00022771"/>
    </source>
</evidence>
<proteinExistence type="predicted"/>
<dbReference type="Gene3D" id="3.30.40.10">
    <property type="entry name" value="Zinc/RING finger domain, C3HC4 (zinc finger)"/>
    <property type="match status" value="1"/>
</dbReference>
<keyword evidence="2" id="KW-0863">Zinc-finger</keyword>
<evidence type="ECO:0000313" key="5">
    <source>
        <dbReference type="EMBL" id="KAK8878434.1"/>
    </source>
</evidence>
<protein>
    <recommendedName>
        <fullName evidence="7">RING-type domain-containing protein</fullName>
    </recommendedName>
</protein>
<dbReference type="InterPro" id="IPR013083">
    <property type="entry name" value="Znf_RING/FYVE/PHD"/>
</dbReference>
<reference evidence="5 6" key="1">
    <citation type="submission" date="2024-04" db="EMBL/GenBank/DDBJ databases">
        <title>Tritrichomonas musculus Genome.</title>
        <authorList>
            <person name="Alves-Ferreira E."/>
            <person name="Grigg M."/>
            <person name="Lorenzi H."/>
            <person name="Galac M."/>
        </authorList>
    </citation>
    <scope>NUCLEOTIDE SEQUENCE [LARGE SCALE GENOMIC DNA]</scope>
    <source>
        <strain evidence="5 6">EAF2021</strain>
    </source>
</reference>